<evidence type="ECO:0000313" key="3">
    <source>
        <dbReference type="Proteomes" id="UP000315953"/>
    </source>
</evidence>
<feature type="transmembrane region" description="Helical" evidence="1">
    <location>
        <begin position="36"/>
        <end position="54"/>
    </location>
</feature>
<sequence length="61" mass="7233">MKGMTGMKKNILYITFFSLLFVLAVVSYMWPEFYELEKILMFIIALNLLAIMLVQEQKHND</sequence>
<organism evidence="2 3">
    <name type="scientific">Dolosigranulum pigrum</name>
    <dbReference type="NCBI Taxonomy" id="29394"/>
    <lineage>
        <taxon>Bacteria</taxon>
        <taxon>Bacillati</taxon>
        <taxon>Bacillota</taxon>
        <taxon>Bacilli</taxon>
        <taxon>Lactobacillales</taxon>
        <taxon>Carnobacteriaceae</taxon>
        <taxon>Dolosigranulum</taxon>
    </lineage>
</organism>
<dbReference type="Proteomes" id="UP000315953">
    <property type="component" value="Chromosome"/>
</dbReference>
<evidence type="ECO:0000313" key="2">
    <source>
        <dbReference type="EMBL" id="QDO90641.1"/>
    </source>
</evidence>
<name>A0A516GGI6_9LACT</name>
<accession>A0A516GGI6</accession>
<dbReference type="EMBL" id="CP041626">
    <property type="protein sequence ID" value="QDO90641.1"/>
    <property type="molecule type" value="Genomic_DNA"/>
</dbReference>
<keyword evidence="1" id="KW-0812">Transmembrane</keyword>
<dbReference type="KEGG" id="dpm:FNV33_00680"/>
<evidence type="ECO:0000256" key="1">
    <source>
        <dbReference type="SAM" id="Phobius"/>
    </source>
</evidence>
<dbReference type="AlphaFoldDB" id="A0A516GGI6"/>
<gene>
    <name evidence="2" type="ORF">FNV33_00680</name>
</gene>
<dbReference type="RefSeq" id="WP_143332996.1">
    <property type="nucleotide sequence ID" value="NZ_NAQT01000015.1"/>
</dbReference>
<feature type="transmembrane region" description="Helical" evidence="1">
    <location>
        <begin position="12"/>
        <end position="30"/>
    </location>
</feature>
<reference evidence="2 3" key="1">
    <citation type="submission" date="2019-07" db="EMBL/GenBank/DDBJ databases">
        <title>Genome assembly of a nasal isolate of Dolosigranulum pigrum from a chronic sinusitis patient.</title>
        <authorList>
            <person name="Baig S."/>
            <person name="Overballe-Petersen S."/>
            <person name="Kaspar U."/>
            <person name="Rendboe A."/>
            <person name="de Man T."/>
            <person name="Liu C."/>
            <person name="Price L.B."/>
            <person name="Stegger M."/>
            <person name="Becker K."/>
            <person name="Skytt Andersen P."/>
        </authorList>
    </citation>
    <scope>NUCLEOTIDE SEQUENCE [LARGE SCALE GENOMIC DNA]</scope>
    <source>
        <strain evidence="2 3">83VPs-KB5</strain>
    </source>
</reference>
<keyword evidence="1" id="KW-1133">Transmembrane helix</keyword>
<protein>
    <submittedName>
        <fullName evidence="2">Uncharacterized protein</fullName>
    </submittedName>
</protein>
<proteinExistence type="predicted"/>
<keyword evidence="1" id="KW-0472">Membrane</keyword>